<organism evidence="1 2">
    <name type="scientific">Cricetulus griseus</name>
    <name type="common">Chinese hamster</name>
    <name type="synonym">Cricetulus barabensis griseus</name>
    <dbReference type="NCBI Taxonomy" id="10029"/>
    <lineage>
        <taxon>Eukaryota</taxon>
        <taxon>Metazoa</taxon>
        <taxon>Chordata</taxon>
        <taxon>Craniata</taxon>
        <taxon>Vertebrata</taxon>
        <taxon>Euteleostomi</taxon>
        <taxon>Mammalia</taxon>
        <taxon>Eutheria</taxon>
        <taxon>Euarchontoglires</taxon>
        <taxon>Glires</taxon>
        <taxon>Rodentia</taxon>
        <taxon>Myomorpha</taxon>
        <taxon>Muroidea</taxon>
        <taxon>Cricetidae</taxon>
        <taxon>Cricetinae</taxon>
        <taxon>Cricetulus</taxon>
    </lineage>
</organism>
<dbReference type="Proteomes" id="UP000001075">
    <property type="component" value="Unassembled WGS sequence"/>
</dbReference>
<proteinExistence type="predicted"/>
<dbReference type="EMBL" id="JH001981">
    <property type="protein sequence ID" value="EGV96751.1"/>
    <property type="molecule type" value="Genomic_DNA"/>
</dbReference>
<evidence type="ECO:0000313" key="1">
    <source>
        <dbReference type="EMBL" id="EGV96751.1"/>
    </source>
</evidence>
<accession>G3ICZ7</accession>
<protein>
    <submittedName>
        <fullName evidence="1">Uncharacterized protein</fullName>
    </submittedName>
</protein>
<reference evidence="2" key="1">
    <citation type="journal article" date="2011" name="Nat. Biotechnol.">
        <title>The genomic sequence of the Chinese hamster ovary (CHO)-K1 cell line.</title>
        <authorList>
            <person name="Xu X."/>
            <person name="Nagarajan H."/>
            <person name="Lewis N.E."/>
            <person name="Pan S."/>
            <person name="Cai Z."/>
            <person name="Liu X."/>
            <person name="Chen W."/>
            <person name="Xie M."/>
            <person name="Wang W."/>
            <person name="Hammond S."/>
            <person name="Andersen M.R."/>
            <person name="Neff N."/>
            <person name="Passarelli B."/>
            <person name="Koh W."/>
            <person name="Fan H.C."/>
            <person name="Wang J."/>
            <person name="Gui Y."/>
            <person name="Lee K.H."/>
            <person name="Betenbaugh M.J."/>
            <person name="Quake S.R."/>
            <person name="Famili I."/>
            <person name="Palsson B.O."/>
            <person name="Wang J."/>
        </authorList>
    </citation>
    <scope>NUCLEOTIDE SEQUENCE [LARGE SCALE GENOMIC DNA]</scope>
    <source>
        <strain evidence="2">CHO K1 cell line</strain>
    </source>
</reference>
<sequence>MPVFGLYRHWVAGSFQVHNPTQTEPHGLWVRHSGSQQCLLLNVTYTMSTTLLCTNAMLGISASLGNYVNSGCLICIK</sequence>
<name>G3ICZ7_CRIGR</name>
<evidence type="ECO:0000313" key="2">
    <source>
        <dbReference type="Proteomes" id="UP000001075"/>
    </source>
</evidence>
<dbReference type="AlphaFoldDB" id="G3ICZ7"/>
<dbReference type="InParanoid" id="G3ICZ7"/>
<gene>
    <name evidence="1" type="ORF">I79_021558</name>
</gene>